<dbReference type="EMBL" id="JBHSGD010000004">
    <property type="protein sequence ID" value="MFC4651858.1"/>
    <property type="molecule type" value="Genomic_DNA"/>
</dbReference>
<protein>
    <submittedName>
        <fullName evidence="1">Uncharacterized protein</fullName>
    </submittedName>
</protein>
<evidence type="ECO:0000313" key="1">
    <source>
        <dbReference type="EMBL" id="MFC4651858.1"/>
    </source>
</evidence>
<keyword evidence="2" id="KW-1185">Reference proteome</keyword>
<accession>A0ABV9JBG9</accession>
<gene>
    <name evidence="1" type="ORF">ACFO26_02970</name>
</gene>
<evidence type="ECO:0000313" key="2">
    <source>
        <dbReference type="Proteomes" id="UP001595987"/>
    </source>
</evidence>
<dbReference type="Proteomes" id="UP001595987">
    <property type="component" value="Unassembled WGS sequence"/>
</dbReference>
<organism evidence="1 2">
    <name type="scientific">Lactococcus nasutitermitis</name>
    <dbReference type="NCBI Taxonomy" id="1652957"/>
    <lineage>
        <taxon>Bacteria</taxon>
        <taxon>Bacillati</taxon>
        <taxon>Bacillota</taxon>
        <taxon>Bacilli</taxon>
        <taxon>Lactobacillales</taxon>
        <taxon>Streptococcaceae</taxon>
        <taxon>Lactococcus</taxon>
    </lineage>
</organism>
<comment type="caution">
    <text evidence="1">The sequence shown here is derived from an EMBL/GenBank/DDBJ whole genome shotgun (WGS) entry which is preliminary data.</text>
</comment>
<reference evidence="2" key="1">
    <citation type="journal article" date="2019" name="Int. J. Syst. Evol. Microbiol.">
        <title>The Global Catalogue of Microorganisms (GCM) 10K type strain sequencing project: providing services to taxonomists for standard genome sequencing and annotation.</title>
        <authorList>
            <consortium name="The Broad Institute Genomics Platform"/>
            <consortium name="The Broad Institute Genome Sequencing Center for Infectious Disease"/>
            <person name="Wu L."/>
            <person name="Ma J."/>
        </authorList>
    </citation>
    <scope>NUCLEOTIDE SEQUENCE [LARGE SCALE GENOMIC DNA]</scope>
    <source>
        <strain evidence="2">CCUG 63287</strain>
    </source>
</reference>
<proteinExistence type="predicted"/>
<sequence>MASLINCDVNFDETHEIERKALHDSTLSVNGITPEKEYDWGKVESDYDKRSNLSSINVYYSVL</sequence>
<name>A0ABV9JBG9_9LACT</name>
<dbReference type="RefSeq" id="WP_213533866.1">
    <property type="nucleotide sequence ID" value="NZ_BOVQ01000002.1"/>
</dbReference>